<feature type="compositionally biased region" description="Polar residues" evidence="1">
    <location>
        <begin position="17"/>
        <end position="36"/>
    </location>
</feature>
<accession>A0ABT5BHV4</accession>
<dbReference type="Proteomes" id="UP001217838">
    <property type="component" value="Unassembled WGS sequence"/>
</dbReference>
<organism evidence="2 3">
    <name type="scientific">Nannocystis radixulma</name>
    <dbReference type="NCBI Taxonomy" id="2995305"/>
    <lineage>
        <taxon>Bacteria</taxon>
        <taxon>Pseudomonadati</taxon>
        <taxon>Myxococcota</taxon>
        <taxon>Polyangia</taxon>
        <taxon>Nannocystales</taxon>
        <taxon>Nannocystaceae</taxon>
        <taxon>Nannocystis</taxon>
    </lineage>
</organism>
<reference evidence="2 3" key="1">
    <citation type="submission" date="2022-11" db="EMBL/GenBank/DDBJ databases">
        <title>Minimal conservation of predation-associated metabolite biosynthetic gene clusters underscores biosynthetic potential of Myxococcota including descriptions for ten novel species: Archangium lansinium sp. nov., Myxococcus landrumus sp. nov., Nannocystis bai.</title>
        <authorList>
            <person name="Ahearne A."/>
            <person name="Stevens C."/>
            <person name="Dowd S."/>
        </authorList>
    </citation>
    <scope>NUCLEOTIDE SEQUENCE [LARGE SCALE GENOMIC DNA]</scope>
    <source>
        <strain evidence="2 3">NCELM</strain>
    </source>
</reference>
<proteinExistence type="predicted"/>
<protein>
    <submittedName>
        <fullName evidence="2">Uncharacterized protein</fullName>
    </submittedName>
</protein>
<feature type="compositionally biased region" description="Low complexity" evidence="1">
    <location>
        <begin position="37"/>
        <end position="48"/>
    </location>
</feature>
<feature type="compositionally biased region" description="Polar residues" evidence="1">
    <location>
        <begin position="49"/>
        <end position="68"/>
    </location>
</feature>
<evidence type="ECO:0000256" key="1">
    <source>
        <dbReference type="SAM" id="MobiDB-lite"/>
    </source>
</evidence>
<comment type="caution">
    <text evidence="2">The sequence shown here is derived from an EMBL/GenBank/DDBJ whole genome shotgun (WGS) entry which is preliminary data.</text>
</comment>
<feature type="region of interest" description="Disordered" evidence="1">
    <location>
        <begin position="1"/>
        <end position="71"/>
    </location>
</feature>
<keyword evidence="3" id="KW-1185">Reference proteome</keyword>
<evidence type="ECO:0000313" key="2">
    <source>
        <dbReference type="EMBL" id="MDC0673725.1"/>
    </source>
</evidence>
<dbReference type="EMBL" id="JAQNDN010000022">
    <property type="protein sequence ID" value="MDC0673725.1"/>
    <property type="molecule type" value="Genomic_DNA"/>
</dbReference>
<sequence>MSAAISMAAACGEDTDPLTNGPPTTAPTGSPVTTAPTSNSTTEQTNSSGEPTTVGTSAAEPTSTTSDPSGPVFLSFKTNVSQLTEGESVTFTAIMTDPDGADDIVGGSLSNDDESLDFGPLTAAGQEGTYSLTLSWAQIHQALPIQFEDGSMALVFRAVFFDQAGHKASDTIELTLSCPGGSACAGVCTDLAVDGLNCGTCGRTCRGGEDFCENGACLQSYSSCVAYDQGLDTCAAICQAEGETCMQNACLGDATLRGFSTAEHCEEFFGNSYLFLGCDEPIQWGLNIYHARCCCSDSG</sequence>
<dbReference type="RefSeq" id="WP_272007150.1">
    <property type="nucleotide sequence ID" value="NZ_JAQNDN010000022.1"/>
</dbReference>
<gene>
    <name evidence="2" type="ORF">POL58_38625</name>
</gene>
<evidence type="ECO:0000313" key="3">
    <source>
        <dbReference type="Proteomes" id="UP001217838"/>
    </source>
</evidence>
<name>A0ABT5BHV4_9BACT</name>